<dbReference type="InterPro" id="IPR029044">
    <property type="entry name" value="Nucleotide-diphossugar_trans"/>
</dbReference>
<dbReference type="InterPro" id="IPR034683">
    <property type="entry name" value="IspD/TarI"/>
</dbReference>
<proteinExistence type="predicted"/>
<dbReference type="GO" id="GO:0016779">
    <property type="term" value="F:nucleotidyltransferase activity"/>
    <property type="evidence" value="ECO:0007669"/>
    <property type="project" value="UniProtKB-KW"/>
</dbReference>
<name>A0ABQ6I5N7_9MICO</name>
<dbReference type="RefSeq" id="WP_284293733.1">
    <property type="nucleotide sequence ID" value="NZ_BSUK01000001.1"/>
</dbReference>
<dbReference type="EMBL" id="BSUK01000001">
    <property type="protein sequence ID" value="GMA25095.1"/>
    <property type="molecule type" value="Genomic_DNA"/>
</dbReference>
<evidence type="ECO:0000313" key="3">
    <source>
        <dbReference type="EMBL" id="GMA25095.1"/>
    </source>
</evidence>
<dbReference type="PANTHER" id="PTHR32125">
    <property type="entry name" value="2-C-METHYL-D-ERYTHRITOL 4-PHOSPHATE CYTIDYLYLTRANSFERASE, CHLOROPLASTIC"/>
    <property type="match status" value="1"/>
</dbReference>
<keyword evidence="2 3" id="KW-0548">Nucleotidyltransferase</keyword>
<dbReference type="SUPFAM" id="SSF53448">
    <property type="entry name" value="Nucleotide-diphospho-sugar transferases"/>
    <property type="match status" value="1"/>
</dbReference>
<evidence type="ECO:0000256" key="1">
    <source>
        <dbReference type="ARBA" id="ARBA00022679"/>
    </source>
</evidence>
<comment type="caution">
    <text evidence="3">The sequence shown here is derived from an EMBL/GenBank/DDBJ whole genome shotgun (WGS) entry which is preliminary data.</text>
</comment>
<reference evidence="4" key="1">
    <citation type="journal article" date="2019" name="Int. J. Syst. Evol. Microbiol.">
        <title>The Global Catalogue of Microorganisms (GCM) 10K type strain sequencing project: providing services to taxonomists for standard genome sequencing and annotation.</title>
        <authorList>
            <consortium name="The Broad Institute Genomics Platform"/>
            <consortium name="The Broad Institute Genome Sequencing Center for Infectious Disease"/>
            <person name="Wu L."/>
            <person name="Ma J."/>
        </authorList>
    </citation>
    <scope>NUCLEOTIDE SEQUENCE [LARGE SCALE GENOMIC DNA]</scope>
    <source>
        <strain evidence="4">NBRC 106348</strain>
    </source>
</reference>
<dbReference type="Gene3D" id="3.90.550.10">
    <property type="entry name" value="Spore Coat Polysaccharide Biosynthesis Protein SpsA, Chain A"/>
    <property type="match status" value="1"/>
</dbReference>
<dbReference type="PANTHER" id="PTHR32125:SF4">
    <property type="entry name" value="2-C-METHYL-D-ERYTHRITOL 4-PHOSPHATE CYTIDYLYLTRANSFERASE, CHLOROPLASTIC"/>
    <property type="match status" value="1"/>
</dbReference>
<sequence length="230" mass="24778">MYSLLLLNGGIGARVAAGRPKQLIKVRGLPILVYSLIAADAVAEIDQIVLNYPDGWRDAVEQVVADYAIRTPVTYVPAGDTRHDSVANMLSSATNDDVVIHESARPLVSAADFMTLLAAPGRNVSLMLEIPFTVAPVDPATRTVTGYLERSTLRNVQLPQKFAKADLEDAHRRAAADGLTFTEDATLVATSGHEVRFIDGSDRNIKVTTPTDVLLATFLLGGRPEEAWNA</sequence>
<keyword evidence="1" id="KW-0808">Transferase</keyword>
<gene>
    <name evidence="3" type="ORF">GCM10025864_28540</name>
</gene>
<keyword evidence="4" id="KW-1185">Reference proteome</keyword>
<dbReference type="InterPro" id="IPR050088">
    <property type="entry name" value="IspD/TarI_cytidylyltransf_bact"/>
</dbReference>
<accession>A0ABQ6I5N7</accession>
<evidence type="ECO:0000313" key="4">
    <source>
        <dbReference type="Proteomes" id="UP001157091"/>
    </source>
</evidence>
<protein>
    <submittedName>
        <fullName evidence="3">2-C-methyl-D-erythritol 4-phosphate cytidylyltransferase</fullName>
    </submittedName>
</protein>
<dbReference type="Pfam" id="PF01128">
    <property type="entry name" value="IspD"/>
    <property type="match status" value="1"/>
</dbReference>
<evidence type="ECO:0000256" key="2">
    <source>
        <dbReference type="ARBA" id="ARBA00022695"/>
    </source>
</evidence>
<organism evidence="3 4">
    <name type="scientific">Luteimicrobium album</name>
    <dbReference type="NCBI Taxonomy" id="1054550"/>
    <lineage>
        <taxon>Bacteria</taxon>
        <taxon>Bacillati</taxon>
        <taxon>Actinomycetota</taxon>
        <taxon>Actinomycetes</taxon>
        <taxon>Micrococcales</taxon>
        <taxon>Luteimicrobium</taxon>
    </lineage>
</organism>
<dbReference type="Proteomes" id="UP001157091">
    <property type="component" value="Unassembled WGS sequence"/>
</dbReference>